<reference evidence="2" key="2">
    <citation type="submission" date="2022-05" db="EMBL/GenBank/DDBJ databases">
        <authorList>
            <person name="Kunte H.-J."/>
        </authorList>
    </citation>
    <scope>NUCLEOTIDE SEQUENCE</scope>
    <source>
        <strain evidence="2">G5</strain>
    </source>
</reference>
<dbReference type="NCBIfam" id="TIGR04274">
    <property type="entry name" value="hypoxanDNAglyco"/>
    <property type="match status" value="1"/>
</dbReference>
<dbReference type="SMART" id="SM00987">
    <property type="entry name" value="UreE_C"/>
    <property type="match status" value="1"/>
</dbReference>
<dbReference type="SUPFAM" id="SSF52141">
    <property type="entry name" value="Uracil-DNA glycosylase-like"/>
    <property type="match status" value="1"/>
</dbReference>
<name>A0AAE9HZH9_9BURK</name>
<dbReference type="EMBL" id="CP097330">
    <property type="protein sequence ID" value="URF03202.1"/>
    <property type="molecule type" value="Genomic_DNA"/>
</dbReference>
<proteinExistence type="predicted"/>
<keyword evidence="2" id="KW-0378">Hydrolase</keyword>
<keyword evidence="2" id="KW-0326">Glycosidase</keyword>
<evidence type="ECO:0000259" key="1">
    <source>
        <dbReference type="SMART" id="SM00986"/>
    </source>
</evidence>
<dbReference type="Pfam" id="PF03167">
    <property type="entry name" value="UDG"/>
    <property type="match status" value="1"/>
</dbReference>
<organism evidence="2 3">
    <name type="scientific">Cupriavidus campinensis</name>
    <dbReference type="NCBI Taxonomy" id="151783"/>
    <lineage>
        <taxon>Bacteria</taxon>
        <taxon>Pseudomonadati</taxon>
        <taxon>Pseudomonadota</taxon>
        <taxon>Betaproteobacteria</taxon>
        <taxon>Burkholderiales</taxon>
        <taxon>Burkholderiaceae</taxon>
        <taxon>Cupriavidus</taxon>
    </lineage>
</organism>
<dbReference type="InterPro" id="IPR026353">
    <property type="entry name" value="Hypoxan-DNA_Glyclase"/>
</dbReference>
<protein>
    <submittedName>
        <fullName evidence="2">DNA-deoxyinosine glycosylase</fullName>
        <ecNumber evidence="2">3.2.2.15</ecNumber>
    </submittedName>
</protein>
<dbReference type="SMART" id="SM00986">
    <property type="entry name" value="UDG"/>
    <property type="match status" value="1"/>
</dbReference>
<dbReference type="InterPro" id="IPR005122">
    <property type="entry name" value="Uracil-DNA_glycosylase-like"/>
</dbReference>
<dbReference type="CDD" id="cd10032">
    <property type="entry name" value="UDG-F6_HDG"/>
    <property type="match status" value="1"/>
</dbReference>
<dbReference type="EC" id="3.2.2.15" evidence="2"/>
<evidence type="ECO:0000313" key="2">
    <source>
        <dbReference type="EMBL" id="URF03202.1"/>
    </source>
</evidence>
<dbReference type="KEGG" id="ccam:M5D45_11690"/>
<sequence length="164" mass="17735">MTTKRCFPPVVDSRTRILVLGSLPGEVSLAQSQYYAHKQNRFWHLMGDVLGVDLVGLDYPGRLQALQGHGVGLWDVVAEARRDGSLDSNIRDHAGNDLIGLIGTLPGLRAIAFNGGTAAKIGGKALGEHGDRHAILRLPSSSPAYTLAYAEKRVAWLALRAWLD</sequence>
<feature type="domain" description="Uracil-DNA glycosylase-like" evidence="1">
    <location>
        <begin position="8"/>
        <end position="160"/>
    </location>
</feature>
<dbReference type="InterPro" id="IPR036895">
    <property type="entry name" value="Uracil-DNA_glycosylase-like_sf"/>
</dbReference>
<evidence type="ECO:0000313" key="3">
    <source>
        <dbReference type="Proteomes" id="UP001056132"/>
    </source>
</evidence>
<reference evidence="2" key="1">
    <citation type="journal article" date="2022" name="Microbiol. Resour. Announc.">
        <title>Genome Sequence of Cupriavidus campinensis Strain G5, a Member of a Bacterial Consortium Capable of Polyethylene Degradation.</title>
        <authorList>
            <person name="Schneider B."/>
            <person name="Pfeiffer F."/>
            <person name="Dyall-Smith M."/>
            <person name="Kunte H.J."/>
        </authorList>
    </citation>
    <scope>NUCLEOTIDE SEQUENCE</scope>
    <source>
        <strain evidence="2">G5</strain>
    </source>
</reference>
<accession>A0AAE9HZH9</accession>
<dbReference type="Proteomes" id="UP001056132">
    <property type="component" value="Chromosome 1"/>
</dbReference>
<dbReference type="Gene3D" id="3.40.470.10">
    <property type="entry name" value="Uracil-DNA glycosylase-like domain"/>
    <property type="match status" value="1"/>
</dbReference>
<dbReference type="AlphaFoldDB" id="A0AAE9HZH9"/>
<gene>
    <name evidence="2" type="ORF">M5D45_11690</name>
</gene>
<dbReference type="RefSeq" id="WP_250024684.1">
    <property type="nucleotide sequence ID" value="NZ_CP097330.1"/>
</dbReference>
<dbReference type="GO" id="GO:0033958">
    <property type="term" value="F:DNA-deoxyinosine glycosylase activity"/>
    <property type="evidence" value="ECO:0007669"/>
    <property type="project" value="UniProtKB-EC"/>
</dbReference>